<dbReference type="AlphaFoldDB" id="A0A1J5PRX3"/>
<name>A0A1J5PRX3_9ZZZZ</name>
<dbReference type="PANTHER" id="PTHR43284">
    <property type="entry name" value="ASPARAGINE SYNTHETASE (GLUTAMINE-HYDROLYZING)"/>
    <property type="match status" value="1"/>
</dbReference>
<dbReference type="InterPro" id="IPR051786">
    <property type="entry name" value="ASN_synthetase/amidase"/>
</dbReference>
<sequence>MALANGDDLRLILAPAFQRPDPYASIRHHFMDTGIDDPMERILKGDMATYLSDDILVKVDRMTMANSLEARAPLLDHQLLEFVARLPFSLKLRGGVGKVLLKRVAADLLPASVLNKPKQGFAIPIAHWLRHELRELMRDTIASRRFGERGVFNVEGVRLCMDRHLAATHDYSELLWLTLTYEMWAQCFLDGNDASPDTAPKPRSGSLLTA</sequence>
<proteinExistence type="predicted"/>
<feature type="domain" description="Asparagine synthetase" evidence="1">
    <location>
        <begin position="32"/>
        <end position="185"/>
    </location>
</feature>
<dbReference type="PANTHER" id="PTHR43284:SF1">
    <property type="entry name" value="ASPARAGINE SYNTHETASE"/>
    <property type="match status" value="1"/>
</dbReference>
<dbReference type="InterPro" id="IPR001962">
    <property type="entry name" value="Asn_synthase"/>
</dbReference>
<dbReference type="GO" id="GO:0005829">
    <property type="term" value="C:cytosol"/>
    <property type="evidence" value="ECO:0007669"/>
    <property type="project" value="TreeGrafter"/>
</dbReference>
<dbReference type="SUPFAM" id="SSF52402">
    <property type="entry name" value="Adenine nucleotide alpha hydrolases-like"/>
    <property type="match status" value="1"/>
</dbReference>
<keyword evidence="2" id="KW-0436">Ligase</keyword>
<dbReference type="Pfam" id="PF00733">
    <property type="entry name" value="Asn_synthase"/>
    <property type="match status" value="1"/>
</dbReference>
<organism evidence="2">
    <name type="scientific">mine drainage metagenome</name>
    <dbReference type="NCBI Taxonomy" id="410659"/>
    <lineage>
        <taxon>unclassified sequences</taxon>
        <taxon>metagenomes</taxon>
        <taxon>ecological metagenomes</taxon>
    </lineage>
</organism>
<reference evidence="2" key="1">
    <citation type="submission" date="2016-10" db="EMBL/GenBank/DDBJ databases">
        <title>Sequence of Gallionella enrichment culture.</title>
        <authorList>
            <person name="Poehlein A."/>
            <person name="Muehling M."/>
            <person name="Daniel R."/>
        </authorList>
    </citation>
    <scope>NUCLEOTIDE SEQUENCE</scope>
</reference>
<evidence type="ECO:0000313" key="2">
    <source>
        <dbReference type="EMBL" id="OIQ68035.1"/>
    </source>
</evidence>
<gene>
    <name evidence="2" type="primary">asnB_19</name>
    <name evidence="2" type="ORF">GALL_503790</name>
</gene>
<comment type="caution">
    <text evidence="2">The sequence shown here is derived from an EMBL/GenBank/DDBJ whole genome shotgun (WGS) entry which is preliminary data.</text>
</comment>
<evidence type="ECO:0000259" key="1">
    <source>
        <dbReference type="Pfam" id="PF00733"/>
    </source>
</evidence>
<dbReference type="Gene3D" id="3.40.50.620">
    <property type="entry name" value="HUPs"/>
    <property type="match status" value="1"/>
</dbReference>
<protein>
    <submittedName>
        <fullName evidence="2">Putative asparagine synthetase</fullName>
        <ecNumber evidence="2">6.3.5.4</ecNumber>
    </submittedName>
</protein>
<dbReference type="EC" id="6.3.5.4" evidence="2"/>
<accession>A0A1J5PRX3</accession>
<dbReference type="GO" id="GO:0004066">
    <property type="term" value="F:asparagine synthase (glutamine-hydrolyzing) activity"/>
    <property type="evidence" value="ECO:0007669"/>
    <property type="project" value="UniProtKB-EC"/>
</dbReference>
<dbReference type="CDD" id="cd01991">
    <property type="entry name" value="Asn_synthase_B_C"/>
    <property type="match status" value="1"/>
</dbReference>
<dbReference type="GO" id="GO:0006529">
    <property type="term" value="P:asparagine biosynthetic process"/>
    <property type="evidence" value="ECO:0007669"/>
    <property type="project" value="InterPro"/>
</dbReference>
<dbReference type="InterPro" id="IPR014729">
    <property type="entry name" value="Rossmann-like_a/b/a_fold"/>
</dbReference>
<dbReference type="EMBL" id="MLJW01005544">
    <property type="protein sequence ID" value="OIQ68035.1"/>
    <property type="molecule type" value="Genomic_DNA"/>
</dbReference>